<reference evidence="1 2" key="1">
    <citation type="submission" date="2024-07" db="EMBL/GenBank/DDBJ databases">
        <title>Enhanced genomic and transcriptomic resources for Trichinella pseudospiralis and T. spiralis underpin the discovery of pronounced molecular differences between stages and species.</title>
        <authorList>
            <person name="Pasi K.K."/>
            <person name="La Rosa G."/>
            <person name="Gomez-Morales M.A."/>
            <person name="Tosini F."/>
            <person name="Sumanam S."/>
            <person name="Young N.D."/>
            <person name="Chang B.C."/>
            <person name="Robin G.B."/>
        </authorList>
    </citation>
    <scope>NUCLEOTIDE SEQUENCE [LARGE SCALE GENOMIC DNA]</scope>
    <source>
        <strain evidence="1">ISS534</strain>
    </source>
</reference>
<proteinExistence type="predicted"/>
<accession>A0ABR3KMI2</accession>
<name>A0ABR3KMI2_TRISP</name>
<comment type="caution">
    <text evidence="1">The sequence shown here is derived from an EMBL/GenBank/DDBJ whole genome shotgun (WGS) entry which is preliminary data.</text>
</comment>
<sequence length="67" mass="7949">MYVNKILNSTTTESPIPTFFQKYQKISSELKSDVNNFIIISKYTYINTTNVANEFIIHHRHGRHFEK</sequence>
<dbReference type="Proteomes" id="UP001558632">
    <property type="component" value="Unassembled WGS sequence"/>
</dbReference>
<keyword evidence="2" id="KW-1185">Reference proteome</keyword>
<dbReference type="EMBL" id="JBEUSY010000270">
    <property type="protein sequence ID" value="KAL1239852.1"/>
    <property type="molecule type" value="Genomic_DNA"/>
</dbReference>
<evidence type="ECO:0000313" key="1">
    <source>
        <dbReference type="EMBL" id="KAL1239852.1"/>
    </source>
</evidence>
<organism evidence="1 2">
    <name type="scientific">Trichinella spiralis</name>
    <name type="common">Trichina worm</name>
    <dbReference type="NCBI Taxonomy" id="6334"/>
    <lineage>
        <taxon>Eukaryota</taxon>
        <taxon>Metazoa</taxon>
        <taxon>Ecdysozoa</taxon>
        <taxon>Nematoda</taxon>
        <taxon>Enoplea</taxon>
        <taxon>Dorylaimia</taxon>
        <taxon>Trichinellida</taxon>
        <taxon>Trichinellidae</taxon>
        <taxon>Trichinella</taxon>
    </lineage>
</organism>
<gene>
    <name evidence="1" type="ORF">TSPI_06461</name>
</gene>
<evidence type="ECO:0000313" key="2">
    <source>
        <dbReference type="Proteomes" id="UP001558632"/>
    </source>
</evidence>
<protein>
    <submittedName>
        <fullName evidence="1">RING finger protein</fullName>
    </submittedName>
</protein>